<dbReference type="PANTHER" id="PTHR19879">
    <property type="entry name" value="TRANSCRIPTION INITIATION FACTOR TFIID"/>
    <property type="match status" value="1"/>
</dbReference>
<feature type="domain" description="NACHT" evidence="5">
    <location>
        <begin position="249"/>
        <end position="404"/>
    </location>
</feature>
<accession>A0A8H3A4E8</accession>
<feature type="repeat" description="WD" evidence="3">
    <location>
        <begin position="1185"/>
        <end position="1226"/>
    </location>
</feature>
<feature type="repeat" description="WD" evidence="3">
    <location>
        <begin position="1142"/>
        <end position="1183"/>
    </location>
</feature>
<dbReference type="Pfam" id="PF24883">
    <property type="entry name" value="NPHP3_N"/>
    <property type="match status" value="1"/>
</dbReference>
<evidence type="ECO:0000256" key="4">
    <source>
        <dbReference type="SAM" id="MobiDB-lite"/>
    </source>
</evidence>
<protein>
    <recommendedName>
        <fullName evidence="5">NACHT domain-containing protein</fullName>
    </recommendedName>
</protein>
<feature type="repeat" description="WD" evidence="3">
    <location>
        <begin position="970"/>
        <end position="1011"/>
    </location>
</feature>
<keyword evidence="1 3" id="KW-0853">WD repeat</keyword>
<feature type="repeat" description="WD" evidence="3">
    <location>
        <begin position="1228"/>
        <end position="1269"/>
    </location>
</feature>
<dbReference type="Gene3D" id="3.40.50.300">
    <property type="entry name" value="P-loop containing nucleotide triphosphate hydrolases"/>
    <property type="match status" value="1"/>
</dbReference>
<dbReference type="InterPro" id="IPR015943">
    <property type="entry name" value="WD40/YVTN_repeat-like_dom_sf"/>
</dbReference>
<dbReference type="InterPro" id="IPR011047">
    <property type="entry name" value="Quinoprotein_ADH-like_sf"/>
</dbReference>
<feature type="repeat" description="WD" evidence="3">
    <location>
        <begin position="1313"/>
        <end position="1354"/>
    </location>
</feature>
<dbReference type="PANTHER" id="PTHR19879:SF9">
    <property type="entry name" value="TRANSCRIPTION INITIATION FACTOR TFIID SUBUNIT 5"/>
    <property type="match status" value="1"/>
</dbReference>
<proteinExistence type="predicted"/>
<evidence type="ECO:0000259" key="5">
    <source>
        <dbReference type="PROSITE" id="PS50837"/>
    </source>
</evidence>
<evidence type="ECO:0000313" key="6">
    <source>
        <dbReference type="EMBL" id="CAE6403744.1"/>
    </source>
</evidence>
<feature type="repeat" description="WD" evidence="3">
    <location>
        <begin position="1056"/>
        <end position="1097"/>
    </location>
</feature>
<name>A0A8H3A4E8_9AGAM</name>
<reference evidence="6" key="1">
    <citation type="submission" date="2021-01" db="EMBL/GenBank/DDBJ databases">
        <authorList>
            <person name="Kaushik A."/>
        </authorList>
    </citation>
    <scope>NUCLEOTIDE SEQUENCE</scope>
    <source>
        <strain evidence="6">AG3-1AP</strain>
    </source>
</reference>
<keyword evidence="2" id="KW-0677">Repeat</keyword>
<feature type="repeat" description="WD" evidence="3">
    <location>
        <begin position="1111"/>
        <end position="1140"/>
    </location>
</feature>
<gene>
    <name evidence="6" type="ORF">RDB_LOCUS16360</name>
</gene>
<dbReference type="SUPFAM" id="SSF50998">
    <property type="entry name" value="Quinoprotein alcohol dehydrogenase-like"/>
    <property type="match status" value="2"/>
</dbReference>
<feature type="compositionally biased region" description="Basic residues" evidence="4">
    <location>
        <begin position="13"/>
        <end position="23"/>
    </location>
</feature>
<dbReference type="InterPro" id="IPR019775">
    <property type="entry name" value="WD40_repeat_CS"/>
</dbReference>
<evidence type="ECO:0000256" key="2">
    <source>
        <dbReference type="ARBA" id="ARBA00022737"/>
    </source>
</evidence>
<dbReference type="PROSITE" id="PS00678">
    <property type="entry name" value="WD_REPEATS_1"/>
    <property type="match status" value="6"/>
</dbReference>
<dbReference type="SUPFAM" id="SSF52540">
    <property type="entry name" value="P-loop containing nucleoside triphosphate hydrolases"/>
    <property type="match status" value="1"/>
</dbReference>
<comment type="caution">
    <text evidence="6">The sequence shown here is derived from an EMBL/GenBank/DDBJ whole genome shotgun (WGS) entry which is preliminary data.</text>
</comment>
<evidence type="ECO:0000313" key="7">
    <source>
        <dbReference type="Proteomes" id="UP000663831"/>
    </source>
</evidence>
<feature type="repeat" description="WD" evidence="3">
    <location>
        <begin position="1013"/>
        <end position="1054"/>
    </location>
</feature>
<feature type="region of interest" description="Disordered" evidence="4">
    <location>
        <begin position="1"/>
        <end position="54"/>
    </location>
</feature>
<dbReference type="SMART" id="SM00320">
    <property type="entry name" value="WD40"/>
    <property type="match status" value="14"/>
</dbReference>
<dbReference type="InterPro" id="IPR001680">
    <property type="entry name" value="WD40_rpt"/>
</dbReference>
<dbReference type="PROSITE" id="PS50082">
    <property type="entry name" value="WD_REPEATS_2"/>
    <property type="match status" value="11"/>
</dbReference>
<dbReference type="InterPro" id="IPR007111">
    <property type="entry name" value="NACHT_NTPase"/>
</dbReference>
<dbReference type="PROSITE" id="PS50837">
    <property type="entry name" value="NACHT"/>
    <property type="match status" value="1"/>
</dbReference>
<dbReference type="Pfam" id="PF00400">
    <property type="entry name" value="WD40"/>
    <property type="match status" value="11"/>
</dbReference>
<feature type="repeat" description="WD" evidence="3">
    <location>
        <begin position="927"/>
        <end position="968"/>
    </location>
</feature>
<evidence type="ECO:0000256" key="3">
    <source>
        <dbReference type="PROSITE-ProRule" id="PRU00221"/>
    </source>
</evidence>
<dbReference type="Proteomes" id="UP000663831">
    <property type="component" value="Unassembled WGS sequence"/>
</dbReference>
<dbReference type="InterPro" id="IPR056884">
    <property type="entry name" value="NPHP3-like_N"/>
</dbReference>
<dbReference type="CDD" id="cd00200">
    <property type="entry name" value="WD40"/>
    <property type="match status" value="2"/>
</dbReference>
<dbReference type="Gene3D" id="2.130.10.10">
    <property type="entry name" value="YVTN repeat-like/Quinoprotein amine dehydrogenase"/>
    <property type="match status" value="5"/>
</dbReference>
<dbReference type="InterPro" id="IPR027417">
    <property type="entry name" value="P-loop_NTPase"/>
</dbReference>
<dbReference type="EMBL" id="CAJMWV010000555">
    <property type="protein sequence ID" value="CAE6403744.1"/>
    <property type="molecule type" value="Genomic_DNA"/>
</dbReference>
<dbReference type="PRINTS" id="PR00320">
    <property type="entry name" value="GPROTEINBRPT"/>
</dbReference>
<dbReference type="InterPro" id="IPR020472">
    <property type="entry name" value="WD40_PAC1"/>
</dbReference>
<feature type="repeat" description="WD" evidence="3">
    <location>
        <begin position="1271"/>
        <end position="1312"/>
    </location>
</feature>
<dbReference type="PROSITE" id="PS50294">
    <property type="entry name" value="WD_REPEATS_REGION"/>
    <property type="match status" value="10"/>
</dbReference>
<evidence type="ECO:0000256" key="1">
    <source>
        <dbReference type="ARBA" id="ARBA00022574"/>
    </source>
</evidence>
<feature type="repeat" description="WD" evidence="3">
    <location>
        <begin position="1355"/>
        <end position="1390"/>
    </location>
</feature>
<organism evidence="6 7">
    <name type="scientific">Rhizoctonia solani</name>
    <dbReference type="NCBI Taxonomy" id="456999"/>
    <lineage>
        <taxon>Eukaryota</taxon>
        <taxon>Fungi</taxon>
        <taxon>Dikarya</taxon>
        <taxon>Basidiomycota</taxon>
        <taxon>Agaricomycotina</taxon>
        <taxon>Agaricomycetes</taxon>
        <taxon>Cantharellales</taxon>
        <taxon>Ceratobasidiaceae</taxon>
        <taxon>Rhizoctonia</taxon>
    </lineage>
</organism>
<sequence length="1476" mass="162516">MSLMSLRESLARSKNKWKKRLHLGSRTASPAPPPVSNEPATSTAEGETRSGDEVKPWVGVKKMLQVLDSSSSVFGPLKSVLDGLNKCIDIYERAAKGHQGYDELRDKIDGLLADLAGHMTQPMDPMMTHSVKLLCLGVESELKKIQETQAQNVVHRLYEAMHTSDEIMDCYRRIHGYLERLTLNANMSILNAINELTTEGRLKGMSPAMSAIYDSTEADDIKRRGCTPGTRQPQINLLLEWAYDPEAGRTCWMNGMAGTGKTTIAYSVCTTLEQASALGASFFCCRIIPECRQVKHIIPTIAYQLARYSLPFRCALDKVLQLNPDARSRALKIQYQKLIIEPLVEAKESLPADFIVVIDALDECENEESLGQILDLLLSTTGLPIRFLVSSRPEPEINRRMALQVGEQNRNRLVLHDPNTDAVKSDIETYMRHELEHVPLTESQWSSLVERCGVLFIYASTACRLVKQGQAVQTLNEAMSVIVGSASKLEHEEENTIDELYSMILMAAFNRSKMSRENRRRMRELLETVICAVEPMALETLAAVLGLEGADQANALLQPLRSVLNVTSTGLVTTLHVSFVDFMLCSTRASSFHCVAANRHGALAESCLQIINGFSPQFNICGLPSSYLADMEVSDIDERVVRSVSPELIYSCRYWSTHLYIGTYNEKLVAVVQKFLSDRLLIWMETLNLTGNMPFGTSIIRNVEKWCDVSQHYFNILLYEPVSTQKESTVNDVVKMVRDAGQFVSVYANHPVSQSTPHIYVSMLAFWPRSRPVSIAYMSRMVGILYPMGTAIAQRQPLLLATWSISSGKLRSISLSSAGSRIAAITEGAIYLLDASNGDEILHVNKVQTRRLFAVAISPDGTHIAFGGYRGVYLLDVKNEVFQEFPKPNSVVQSIIFLPDGSRFAFGLSGGDINIYASQQGRSVLGLKGHTGEVWSIATSPDGLFITSGSHDRSVRVWDAKSGQMVGEPLQGHSDSVWSVSYSPDGTRIASASSDRTIRVWDPTTGQMVLGPLKGHSEGVYCVAFSPNGALIASGSSDDTIRVYNAQTGQIALGPLQGHISHINSVIFSPDSAQLYSCSNDGTIRLWNLQDLDVPSSPQPDFPVDFCCAQYSPDGLLVVSGSSDGSVCVWDVQTGGMVLGSLQGHSKKVLAVEFSPNTAYIASASEDATLRIWSAHDGKDLHGPIWGHTNRVHCVCFSPDSTLLASASKDTTLRIWDVKSGQLVIDPLQGHYDTVYSVAFSPDGSQIVSGSNDRTIRVWDIRTGQTVVGPLQGHGRRVVAAQFSPDGSQILSGSWDGSVWRWDAHTGQELFAWGTNREDTNSMSFSPDGLLVAPGSDDKTIQIWDAQTGELILTLEGHLDYVQSVQFSSDGSRVVSCSWDGSIRSWDVASRIANIQLNKSTGEAYMFTDPALGPWLLDSNGWLVDQQQQQLVWVPEDLHKSVPRHPNDIVICNQGSLRLNFEGVKIGEQWTSCYQP</sequence>